<feature type="compositionally biased region" description="Polar residues" evidence="1">
    <location>
        <begin position="594"/>
        <end position="605"/>
    </location>
</feature>
<feature type="region of interest" description="Disordered" evidence="1">
    <location>
        <begin position="1"/>
        <end position="112"/>
    </location>
</feature>
<feature type="compositionally biased region" description="Basic and acidic residues" evidence="1">
    <location>
        <begin position="318"/>
        <end position="328"/>
    </location>
</feature>
<proteinExistence type="predicted"/>
<feature type="compositionally biased region" description="Acidic residues" evidence="1">
    <location>
        <begin position="305"/>
        <end position="314"/>
    </location>
</feature>
<feature type="compositionally biased region" description="Polar residues" evidence="1">
    <location>
        <begin position="511"/>
        <end position="520"/>
    </location>
</feature>
<sequence>MAPTTRSGVRGASRSTDSPLPRKRKMSASSASSTSETERAPALPRKRSLRRLMTIELPAAELRAMDRARQEETAKPTPSLPSAPSPPPTTPPTKEADSSPPPSATPRPWGFGSFFTNVRRILSPFPPSRRELAPIAEESPKRVETRPAPARPAPSSTPGPSPMSRKRRTSDDTTSTPKRVKYSARRTAKIVREQREAIAESTASPTKFTPATITSPSPLKYSSPATVESTTSHSARAHRQNSPTHPAPHPPAANMEPTMGPGAEASTGKKRKRVKIDELKHIPSRRPGQSTGTFALLDEFFVEDEDSVEVDESQLELISERPSKRTRTENNVFDLTSPHKQALQPRSPQKRDRSVSPIKRSRHRSPEKSSFLGTPSTVADKTPTPARVQFAVPEDDSDEEIPATPNDAATSHDFNNAFTTPNSARMQSVRKTTPQAAGSPIDLVTPQQHQGSPVTTPASHKQANFGFAEALYDNTSSPQGPEQHIESLQRKRSEAEKYKPTKGSRLKEMQRLSSTSTLLESPQHEFVVDDSTSPTDAPPGYLFSNSATSITPITSPPTFAFNAPATTPLTSGNSSFSPRDTPQEGTLFPGPATSPITSKHASSTPAGIAPGSQSSSLDGFSSDTPTTTPPAQVLFPPQNANKAGSAATYAPSTPMSRQSFTPSGTAPSKAIFTPPALTSYTPPTVSFTPLESPPADLLTFPSSSPLSADISIDSLPQLPDTEETEQQIEVAARAFNDGVGSFFHPLAVA</sequence>
<feature type="compositionally biased region" description="Polar residues" evidence="1">
    <location>
        <begin position="407"/>
        <end position="436"/>
    </location>
</feature>
<feature type="compositionally biased region" description="Polar residues" evidence="1">
    <location>
        <begin position="201"/>
        <end position="217"/>
    </location>
</feature>
<reference evidence="2" key="1">
    <citation type="submission" date="2021-07" db="EMBL/GenBank/DDBJ databases">
        <title>Elsinoe batatas strain:CRI-CJ2 Genome sequencing and assembly.</title>
        <authorList>
            <person name="Huang L."/>
        </authorList>
    </citation>
    <scope>NUCLEOTIDE SEQUENCE</scope>
    <source>
        <strain evidence="2">CRI-CJ2</strain>
    </source>
</reference>
<gene>
    <name evidence="2" type="ORF">KVT40_003320</name>
</gene>
<dbReference type="OrthoDB" id="3929221at2759"/>
<feature type="compositionally biased region" description="Polar residues" evidence="1">
    <location>
        <begin position="1"/>
        <end position="18"/>
    </location>
</feature>
<feature type="region of interest" description="Disordered" evidence="1">
    <location>
        <begin position="305"/>
        <end position="459"/>
    </location>
</feature>
<dbReference type="Proteomes" id="UP000809789">
    <property type="component" value="Unassembled WGS sequence"/>
</dbReference>
<feature type="compositionally biased region" description="Low complexity" evidence="1">
    <location>
        <begin position="546"/>
        <end position="561"/>
    </location>
</feature>
<feature type="compositionally biased region" description="Polar residues" evidence="1">
    <location>
        <begin position="564"/>
        <end position="584"/>
    </location>
</feature>
<evidence type="ECO:0000313" key="2">
    <source>
        <dbReference type="EMBL" id="KAG8629455.1"/>
    </source>
</evidence>
<name>A0A8K0L8J6_9PEZI</name>
<feature type="compositionally biased region" description="Basic and acidic residues" evidence="1">
    <location>
        <begin position="483"/>
        <end position="510"/>
    </location>
</feature>
<keyword evidence="3" id="KW-1185">Reference proteome</keyword>
<feature type="region of interest" description="Disordered" evidence="1">
    <location>
        <begin position="124"/>
        <end position="293"/>
    </location>
</feature>
<feature type="compositionally biased region" description="Polar residues" evidence="1">
    <location>
        <begin position="223"/>
        <end position="234"/>
    </location>
</feature>
<feature type="compositionally biased region" description="Low complexity" evidence="1">
    <location>
        <begin position="611"/>
        <end position="623"/>
    </location>
</feature>
<feature type="compositionally biased region" description="Basic and acidic residues" evidence="1">
    <location>
        <begin position="63"/>
        <end position="74"/>
    </location>
</feature>
<organism evidence="2 3">
    <name type="scientific">Elsinoe batatas</name>
    <dbReference type="NCBI Taxonomy" id="2601811"/>
    <lineage>
        <taxon>Eukaryota</taxon>
        <taxon>Fungi</taxon>
        <taxon>Dikarya</taxon>
        <taxon>Ascomycota</taxon>
        <taxon>Pezizomycotina</taxon>
        <taxon>Dothideomycetes</taxon>
        <taxon>Dothideomycetidae</taxon>
        <taxon>Myriangiales</taxon>
        <taxon>Elsinoaceae</taxon>
        <taxon>Elsinoe</taxon>
    </lineage>
</organism>
<comment type="caution">
    <text evidence="2">The sequence shown here is derived from an EMBL/GenBank/DDBJ whole genome shotgun (WGS) entry which is preliminary data.</text>
</comment>
<feature type="compositionally biased region" description="Basic residues" evidence="1">
    <location>
        <begin position="178"/>
        <end position="189"/>
    </location>
</feature>
<feature type="compositionally biased region" description="Polar residues" evidence="1">
    <location>
        <begin position="445"/>
        <end position="459"/>
    </location>
</feature>
<protein>
    <submittedName>
        <fullName evidence="2">Uncharacterized protein</fullName>
    </submittedName>
</protein>
<accession>A0A8K0L8J6</accession>
<feature type="compositionally biased region" description="Pro residues" evidence="1">
    <location>
        <begin position="149"/>
        <end position="161"/>
    </location>
</feature>
<evidence type="ECO:0000256" key="1">
    <source>
        <dbReference type="SAM" id="MobiDB-lite"/>
    </source>
</evidence>
<dbReference type="EMBL" id="JAESVG020000003">
    <property type="protein sequence ID" value="KAG8629455.1"/>
    <property type="molecule type" value="Genomic_DNA"/>
</dbReference>
<dbReference type="AlphaFoldDB" id="A0A8K0L8J6"/>
<feature type="region of interest" description="Disordered" evidence="1">
    <location>
        <begin position="472"/>
        <end position="675"/>
    </location>
</feature>
<feature type="compositionally biased region" description="Pro residues" evidence="1">
    <location>
        <begin position="78"/>
        <end position="91"/>
    </location>
</feature>
<feature type="compositionally biased region" description="Polar residues" evidence="1">
    <location>
        <begin position="650"/>
        <end position="666"/>
    </location>
</feature>
<feature type="compositionally biased region" description="Basic and acidic residues" evidence="1">
    <location>
        <begin position="128"/>
        <end position="145"/>
    </location>
</feature>
<evidence type="ECO:0000313" key="3">
    <source>
        <dbReference type="Proteomes" id="UP000809789"/>
    </source>
</evidence>